<evidence type="ECO:0000256" key="1">
    <source>
        <dbReference type="SAM" id="MobiDB-lite"/>
    </source>
</evidence>
<name>A0A0B7FAN1_THACB</name>
<proteinExistence type="predicted"/>
<sequence length="74" mass="8168">MMISTGNQLSGRVEQERTSTHVSSKRLAPGSFDLIWIGQLFCTVTLRLGSESILDLCLVRPESCSLSSIRRIAD</sequence>
<keyword evidence="3" id="KW-1185">Reference proteome</keyword>
<protein>
    <submittedName>
        <fullName evidence="2">Uncharacterized protein</fullName>
    </submittedName>
</protein>
<dbReference type="AlphaFoldDB" id="A0A0B7FAN1"/>
<feature type="compositionally biased region" description="Polar residues" evidence="1">
    <location>
        <begin position="1"/>
        <end position="10"/>
    </location>
</feature>
<dbReference type="EMBL" id="LN679111">
    <property type="protein sequence ID" value="CEL53288.1"/>
    <property type="molecule type" value="Genomic_DNA"/>
</dbReference>
<reference evidence="2 3" key="1">
    <citation type="submission" date="2014-11" db="EMBL/GenBank/DDBJ databases">
        <authorList>
            <person name="Wibberg Daniel"/>
        </authorList>
    </citation>
    <scope>NUCLEOTIDE SEQUENCE [LARGE SCALE GENOMIC DNA]</scope>
    <source>
        <strain evidence="2">Rhizoctonia solani AG1-IB 7/3/14</strain>
    </source>
</reference>
<accession>A0A0B7FAN1</accession>
<evidence type="ECO:0000313" key="2">
    <source>
        <dbReference type="EMBL" id="CEL53288.1"/>
    </source>
</evidence>
<dbReference type="Proteomes" id="UP000059188">
    <property type="component" value="Unassembled WGS sequence"/>
</dbReference>
<gene>
    <name evidence="2" type="ORF">RSOLAG1IB_06255</name>
</gene>
<feature type="region of interest" description="Disordered" evidence="1">
    <location>
        <begin position="1"/>
        <end position="23"/>
    </location>
</feature>
<organism evidence="2 3">
    <name type="scientific">Thanatephorus cucumeris (strain AG1-IB / isolate 7/3/14)</name>
    <name type="common">Lettuce bottom rot fungus</name>
    <name type="synonym">Rhizoctonia solani</name>
    <dbReference type="NCBI Taxonomy" id="1108050"/>
    <lineage>
        <taxon>Eukaryota</taxon>
        <taxon>Fungi</taxon>
        <taxon>Dikarya</taxon>
        <taxon>Basidiomycota</taxon>
        <taxon>Agaricomycotina</taxon>
        <taxon>Agaricomycetes</taxon>
        <taxon>Cantharellales</taxon>
        <taxon>Ceratobasidiaceae</taxon>
        <taxon>Rhizoctonia</taxon>
        <taxon>Rhizoctonia solani AG-1</taxon>
    </lineage>
</organism>
<evidence type="ECO:0000313" key="3">
    <source>
        <dbReference type="Proteomes" id="UP000059188"/>
    </source>
</evidence>